<comment type="caution">
    <text evidence="2">The sequence shown here is derived from an EMBL/GenBank/DDBJ whole genome shotgun (WGS) entry which is preliminary data.</text>
</comment>
<dbReference type="Pfam" id="PF06240">
    <property type="entry name" value="COXG"/>
    <property type="match status" value="1"/>
</dbReference>
<dbReference type="InterPro" id="IPR023393">
    <property type="entry name" value="START-like_dom_sf"/>
</dbReference>
<dbReference type="Gene3D" id="3.30.530.20">
    <property type="match status" value="1"/>
</dbReference>
<sequence>MKIASSFTVPAAADKVLTLFLDPATMQACVPGCEELTQSDETHYQGVLVNEVAHVKFRARFNAEITSTTASADTSEPAVVRAVVRGEDRRLGSTMKVTATLTITPLSSGAEADRCEVAYEFELAILGKLGRLGEAVIRRRATEVEKQFAEALTAVSTGQPVPVPESRKPAMVRALTGHSTPDAAQQGETLSALTTAGATAPRVVETRSRDQWLVLVLAVAAAFAYGVIFGGRRSVRP</sequence>
<keyword evidence="1" id="KW-1133">Transmembrane helix</keyword>
<evidence type="ECO:0000256" key="1">
    <source>
        <dbReference type="SAM" id="Phobius"/>
    </source>
</evidence>
<name>A0A931I9U8_9NOCA</name>
<keyword evidence="1" id="KW-0472">Membrane</keyword>
<protein>
    <submittedName>
        <fullName evidence="2">SRPBCC family protein</fullName>
    </submittedName>
</protein>
<dbReference type="Proteomes" id="UP000655751">
    <property type="component" value="Unassembled WGS sequence"/>
</dbReference>
<dbReference type="EMBL" id="JADMLG010000003">
    <property type="protein sequence ID" value="MBH0776342.1"/>
    <property type="molecule type" value="Genomic_DNA"/>
</dbReference>
<dbReference type="SUPFAM" id="SSF55961">
    <property type="entry name" value="Bet v1-like"/>
    <property type="match status" value="1"/>
</dbReference>
<accession>A0A931I9U8</accession>
<organism evidence="2 3">
    <name type="scientific">Nocardia bovistercoris</name>
    <dbReference type="NCBI Taxonomy" id="2785916"/>
    <lineage>
        <taxon>Bacteria</taxon>
        <taxon>Bacillati</taxon>
        <taxon>Actinomycetota</taxon>
        <taxon>Actinomycetes</taxon>
        <taxon>Mycobacteriales</taxon>
        <taxon>Nocardiaceae</taxon>
        <taxon>Nocardia</taxon>
    </lineage>
</organism>
<dbReference type="PANTHER" id="PTHR38588">
    <property type="entry name" value="BLL0334 PROTEIN"/>
    <property type="match status" value="1"/>
</dbReference>
<dbReference type="RefSeq" id="WP_196148691.1">
    <property type="nucleotide sequence ID" value="NZ_JADMLG010000003.1"/>
</dbReference>
<reference evidence="2" key="1">
    <citation type="submission" date="2020-11" db="EMBL/GenBank/DDBJ databases">
        <title>Nocardia NEAU-351.nov., a novel actinomycete isolated from the cow dung.</title>
        <authorList>
            <person name="Zhang X."/>
        </authorList>
    </citation>
    <scope>NUCLEOTIDE SEQUENCE</scope>
    <source>
        <strain evidence="2">NEAU-351</strain>
    </source>
</reference>
<feature type="transmembrane region" description="Helical" evidence="1">
    <location>
        <begin position="212"/>
        <end position="231"/>
    </location>
</feature>
<dbReference type="PANTHER" id="PTHR38588:SF1">
    <property type="entry name" value="BLL0334 PROTEIN"/>
    <property type="match status" value="1"/>
</dbReference>
<proteinExistence type="predicted"/>
<gene>
    <name evidence="2" type="ORF">IT779_08605</name>
</gene>
<dbReference type="AlphaFoldDB" id="A0A931I9U8"/>
<keyword evidence="3" id="KW-1185">Reference proteome</keyword>
<dbReference type="InterPro" id="IPR010419">
    <property type="entry name" value="CO_DH_gsu"/>
</dbReference>
<evidence type="ECO:0000313" key="2">
    <source>
        <dbReference type="EMBL" id="MBH0776342.1"/>
    </source>
</evidence>
<evidence type="ECO:0000313" key="3">
    <source>
        <dbReference type="Proteomes" id="UP000655751"/>
    </source>
</evidence>
<keyword evidence="1" id="KW-0812">Transmembrane</keyword>